<dbReference type="UniPathway" id="UPA00148">
    <property type="reaction ID" value="UER00233"/>
</dbReference>
<evidence type="ECO:0000256" key="2">
    <source>
        <dbReference type="ARBA" id="ARBA00007487"/>
    </source>
</evidence>
<keyword evidence="6 14" id="KW-0808">Transferase</keyword>
<evidence type="ECO:0000256" key="11">
    <source>
        <dbReference type="ARBA" id="ARBA00033354"/>
    </source>
</evidence>
<comment type="similarity">
    <text evidence="2 14">Belongs to the Cob(I)alamin adenosyltransferase family.</text>
</comment>
<evidence type="ECO:0000256" key="13">
    <source>
        <dbReference type="ARBA" id="ARBA00048692"/>
    </source>
</evidence>
<name>A0A1X7QM74_LATCU</name>
<evidence type="ECO:0000256" key="6">
    <source>
        <dbReference type="ARBA" id="ARBA00022679"/>
    </source>
</evidence>
<evidence type="ECO:0000256" key="14">
    <source>
        <dbReference type="RuleBase" id="RU366026"/>
    </source>
</evidence>
<dbReference type="SUPFAM" id="SSF89028">
    <property type="entry name" value="Cobalamin adenosyltransferase-like"/>
    <property type="match status" value="1"/>
</dbReference>
<evidence type="ECO:0000256" key="8">
    <source>
        <dbReference type="ARBA" id="ARBA00022840"/>
    </source>
</evidence>
<evidence type="ECO:0000256" key="7">
    <source>
        <dbReference type="ARBA" id="ARBA00022741"/>
    </source>
</evidence>
<dbReference type="InterPro" id="IPR016030">
    <property type="entry name" value="CblAdoTrfase-like"/>
</dbReference>
<evidence type="ECO:0000256" key="4">
    <source>
        <dbReference type="ARBA" id="ARBA00020963"/>
    </source>
</evidence>
<dbReference type="Pfam" id="PF01923">
    <property type="entry name" value="Cob_adeno_trans"/>
    <property type="match status" value="1"/>
</dbReference>
<dbReference type="GO" id="GO:0008817">
    <property type="term" value="F:corrinoid adenosyltransferase activity"/>
    <property type="evidence" value="ECO:0007669"/>
    <property type="project" value="UniProtKB-UniRule"/>
</dbReference>
<dbReference type="EC" id="2.5.1.17" evidence="3 14"/>
<comment type="catalytic activity">
    <reaction evidence="12 14">
        <text>2 cob(II)yrinate a,c diamide + reduced [electron-transfer flavoprotein] + 2 ATP = 2 adenosylcob(III)yrinate a,c-diamide + 2 triphosphate + oxidized [electron-transfer flavoprotein] + 3 H(+)</text>
        <dbReference type="Rhea" id="RHEA:11528"/>
        <dbReference type="Rhea" id="RHEA-COMP:10685"/>
        <dbReference type="Rhea" id="RHEA-COMP:10686"/>
        <dbReference type="ChEBI" id="CHEBI:15378"/>
        <dbReference type="ChEBI" id="CHEBI:18036"/>
        <dbReference type="ChEBI" id="CHEBI:30616"/>
        <dbReference type="ChEBI" id="CHEBI:57692"/>
        <dbReference type="ChEBI" id="CHEBI:58307"/>
        <dbReference type="ChEBI" id="CHEBI:58503"/>
        <dbReference type="ChEBI" id="CHEBI:58537"/>
        <dbReference type="EC" id="2.5.1.17"/>
    </reaction>
</comment>
<evidence type="ECO:0000313" key="15">
    <source>
        <dbReference type="EMBL" id="AXN34970.1"/>
    </source>
</evidence>
<dbReference type="PANTHER" id="PTHR12213">
    <property type="entry name" value="CORRINOID ADENOSYLTRANSFERASE"/>
    <property type="match status" value="1"/>
</dbReference>
<evidence type="ECO:0000256" key="1">
    <source>
        <dbReference type="ARBA" id="ARBA00005121"/>
    </source>
</evidence>
<comment type="catalytic activity">
    <reaction evidence="13 14">
        <text>2 cob(II)alamin + reduced [electron-transfer flavoprotein] + 2 ATP = 2 adenosylcob(III)alamin + 2 triphosphate + oxidized [electron-transfer flavoprotein] + 3 H(+)</text>
        <dbReference type="Rhea" id="RHEA:28671"/>
        <dbReference type="Rhea" id="RHEA-COMP:10685"/>
        <dbReference type="Rhea" id="RHEA-COMP:10686"/>
        <dbReference type="ChEBI" id="CHEBI:15378"/>
        <dbReference type="ChEBI" id="CHEBI:16304"/>
        <dbReference type="ChEBI" id="CHEBI:18036"/>
        <dbReference type="ChEBI" id="CHEBI:18408"/>
        <dbReference type="ChEBI" id="CHEBI:30616"/>
        <dbReference type="ChEBI" id="CHEBI:57692"/>
        <dbReference type="ChEBI" id="CHEBI:58307"/>
        <dbReference type="EC" id="2.5.1.17"/>
    </reaction>
</comment>
<reference evidence="15 16" key="1">
    <citation type="submission" date="2018-07" db="EMBL/GenBank/DDBJ databases">
        <title>Lactobacillus curvatus genome sequence.</title>
        <authorList>
            <person name="Prechtl R."/>
        </authorList>
    </citation>
    <scope>NUCLEOTIDE SEQUENCE [LARGE SCALE GENOMIC DNA]</scope>
    <source>
        <strain evidence="15 16">TMW 1.1928</strain>
    </source>
</reference>
<evidence type="ECO:0000313" key="16">
    <source>
        <dbReference type="Proteomes" id="UP000257607"/>
    </source>
</evidence>
<dbReference type="InterPro" id="IPR036451">
    <property type="entry name" value="CblAdoTrfase-like_sf"/>
</dbReference>
<evidence type="ECO:0000256" key="5">
    <source>
        <dbReference type="ARBA" id="ARBA00022573"/>
    </source>
</evidence>
<dbReference type="GO" id="GO:0005524">
    <property type="term" value="F:ATP binding"/>
    <property type="evidence" value="ECO:0007669"/>
    <property type="project" value="UniProtKB-UniRule"/>
</dbReference>
<dbReference type="RefSeq" id="WP_076787130.1">
    <property type="nucleotide sequence ID" value="NZ_CABIVZ010000017.1"/>
</dbReference>
<proteinExistence type="inferred from homology"/>
<evidence type="ECO:0000256" key="9">
    <source>
        <dbReference type="ARBA" id="ARBA00031529"/>
    </source>
</evidence>
<dbReference type="NCBIfam" id="TIGR00636">
    <property type="entry name" value="PduO_Nterm"/>
    <property type="match status" value="1"/>
</dbReference>
<dbReference type="EMBL" id="CP031003">
    <property type="protein sequence ID" value="AXN34970.1"/>
    <property type="molecule type" value="Genomic_DNA"/>
</dbReference>
<keyword evidence="8 14" id="KW-0067">ATP-binding</keyword>
<dbReference type="Proteomes" id="UP000257607">
    <property type="component" value="Chromosome"/>
</dbReference>
<keyword evidence="5 14" id="KW-0169">Cobalamin biosynthesis</keyword>
<dbReference type="Gene3D" id="1.20.1200.10">
    <property type="entry name" value="Cobalamin adenosyltransferase-like"/>
    <property type="match status" value="1"/>
</dbReference>
<dbReference type="PANTHER" id="PTHR12213:SF0">
    <property type="entry name" value="CORRINOID ADENOSYLTRANSFERASE MMAB"/>
    <property type="match status" value="1"/>
</dbReference>
<keyword evidence="7 14" id="KW-0547">Nucleotide-binding</keyword>
<sequence>MAIYTKTGDKGTTALFDGRRVKKFDDRVEAYGTIDECNSQLSVAQKFCKIPRNIELLETIQNNMFIVAGELATDNTDKFYGKSHQVTEDDVHLLETTIDYYTDKLPVIHEFILPGKSIAGAHLHLCRSVCRRAERLIVRLNEDKPVRPGLLKYVNRLSDLLYILARAEDDFDQKEKLVDEVVRRYQEKVGK</sequence>
<evidence type="ECO:0000256" key="12">
    <source>
        <dbReference type="ARBA" id="ARBA00048555"/>
    </source>
</evidence>
<dbReference type="GO" id="GO:0009236">
    <property type="term" value="P:cobalamin biosynthetic process"/>
    <property type="evidence" value="ECO:0007669"/>
    <property type="project" value="UniProtKB-UniRule"/>
</dbReference>
<protein>
    <recommendedName>
        <fullName evidence="4 14">Corrinoid adenosyltransferase</fullName>
        <ecNumber evidence="3 14">2.5.1.17</ecNumber>
    </recommendedName>
    <alternativeName>
        <fullName evidence="9 14">Cob(II)alamin adenosyltransferase</fullName>
    </alternativeName>
    <alternativeName>
        <fullName evidence="11 14">Cob(II)yrinic acid a,c-diamide adenosyltransferase</fullName>
    </alternativeName>
    <alternativeName>
        <fullName evidence="10 14">Cobinamide/cobalamin adenosyltransferase</fullName>
    </alternativeName>
</protein>
<gene>
    <name evidence="15" type="ORF">DT351_00630</name>
</gene>
<organism evidence="15 16">
    <name type="scientific">Latilactobacillus curvatus</name>
    <name type="common">Lactobacillus curvatus</name>
    <dbReference type="NCBI Taxonomy" id="28038"/>
    <lineage>
        <taxon>Bacteria</taxon>
        <taxon>Bacillati</taxon>
        <taxon>Bacillota</taxon>
        <taxon>Bacilli</taxon>
        <taxon>Lactobacillales</taxon>
        <taxon>Lactobacillaceae</taxon>
        <taxon>Latilactobacillus</taxon>
    </lineage>
</organism>
<evidence type="ECO:0000256" key="3">
    <source>
        <dbReference type="ARBA" id="ARBA00012454"/>
    </source>
</evidence>
<dbReference type="InterPro" id="IPR029499">
    <property type="entry name" value="PduO-typ"/>
</dbReference>
<dbReference type="AlphaFoldDB" id="A0A1X7QM74"/>
<accession>A0A1X7QM74</accession>
<evidence type="ECO:0000256" key="10">
    <source>
        <dbReference type="ARBA" id="ARBA00033334"/>
    </source>
</evidence>
<comment type="pathway">
    <text evidence="1 14">Cofactor biosynthesis; adenosylcobalamin biosynthesis; adenosylcobalamin from cob(II)yrinate a,c-diamide: step 2/7.</text>
</comment>